<evidence type="ECO:0000313" key="3">
    <source>
        <dbReference type="EMBL" id="CAJ0946737.1"/>
    </source>
</evidence>
<evidence type="ECO:0000256" key="1">
    <source>
        <dbReference type="SAM" id="MobiDB-lite"/>
    </source>
</evidence>
<keyword evidence="4" id="KW-1185">Reference proteome</keyword>
<evidence type="ECO:0000313" key="4">
    <source>
        <dbReference type="Proteomes" id="UP001176940"/>
    </source>
</evidence>
<protein>
    <submittedName>
        <fullName evidence="3">Uncharacterized protein</fullName>
    </submittedName>
</protein>
<proteinExistence type="predicted"/>
<organism evidence="3 4">
    <name type="scientific">Ranitomeya imitator</name>
    <name type="common">mimic poison frog</name>
    <dbReference type="NCBI Taxonomy" id="111125"/>
    <lineage>
        <taxon>Eukaryota</taxon>
        <taxon>Metazoa</taxon>
        <taxon>Chordata</taxon>
        <taxon>Craniata</taxon>
        <taxon>Vertebrata</taxon>
        <taxon>Euteleostomi</taxon>
        <taxon>Amphibia</taxon>
        <taxon>Batrachia</taxon>
        <taxon>Anura</taxon>
        <taxon>Neobatrachia</taxon>
        <taxon>Hyloidea</taxon>
        <taxon>Dendrobatidae</taxon>
        <taxon>Dendrobatinae</taxon>
        <taxon>Ranitomeya</taxon>
    </lineage>
</organism>
<feature type="signal peptide" evidence="2">
    <location>
        <begin position="1"/>
        <end position="16"/>
    </location>
</feature>
<reference evidence="3" key="1">
    <citation type="submission" date="2023-07" db="EMBL/GenBank/DDBJ databases">
        <authorList>
            <person name="Stuckert A."/>
        </authorList>
    </citation>
    <scope>NUCLEOTIDE SEQUENCE</scope>
</reference>
<feature type="region of interest" description="Disordered" evidence="1">
    <location>
        <begin position="16"/>
        <end position="46"/>
    </location>
</feature>
<comment type="caution">
    <text evidence="3">The sequence shown here is derived from an EMBL/GenBank/DDBJ whole genome shotgun (WGS) entry which is preliminary data.</text>
</comment>
<feature type="compositionally biased region" description="Acidic residues" evidence="1">
    <location>
        <begin position="34"/>
        <end position="44"/>
    </location>
</feature>
<sequence length="67" mass="7288">MNVAVILLLLIIPASGDKSDDLNENPRRAKDDENSGDSEAENEGSGEQAWEVILFGQVMLAVFTLLK</sequence>
<gene>
    <name evidence="3" type="ORF">RIMI_LOCUS11399551</name>
</gene>
<dbReference type="Proteomes" id="UP001176940">
    <property type="component" value="Unassembled WGS sequence"/>
</dbReference>
<evidence type="ECO:0000256" key="2">
    <source>
        <dbReference type="SAM" id="SignalP"/>
    </source>
</evidence>
<feature type="chain" id="PRO_5047317696" evidence="2">
    <location>
        <begin position="17"/>
        <end position="67"/>
    </location>
</feature>
<name>A0ABN9LNV0_9NEOB</name>
<keyword evidence="2" id="KW-0732">Signal</keyword>
<accession>A0ABN9LNV0</accession>
<feature type="compositionally biased region" description="Basic and acidic residues" evidence="1">
    <location>
        <begin position="17"/>
        <end position="33"/>
    </location>
</feature>
<dbReference type="EMBL" id="CAUEEQ010025744">
    <property type="protein sequence ID" value="CAJ0946737.1"/>
    <property type="molecule type" value="Genomic_DNA"/>
</dbReference>